<keyword evidence="1" id="KW-0732">Signal</keyword>
<feature type="chain" id="PRO_5011972247" description="Lysozyme inhibitor LprI N-terminal domain-containing protein" evidence="1">
    <location>
        <begin position="30"/>
        <end position="151"/>
    </location>
</feature>
<reference evidence="3" key="1">
    <citation type="submission" date="2017-05" db="EMBL/GenBank/DDBJ databases">
        <title>Complete and WGS of Bordetella genogroups.</title>
        <authorList>
            <person name="Spilker T."/>
            <person name="Lipuma J."/>
        </authorList>
    </citation>
    <scope>NUCLEOTIDE SEQUENCE [LARGE SCALE GENOMIC DNA]</scope>
    <source>
        <strain evidence="3">AU6712</strain>
    </source>
</reference>
<keyword evidence="3" id="KW-1185">Reference proteome</keyword>
<dbReference type="RefSeq" id="WP_094816665.1">
    <property type="nucleotide sequence ID" value="NZ_NEVU01000003.1"/>
</dbReference>
<protein>
    <recommendedName>
        <fullName evidence="4">Lysozyme inhibitor LprI N-terminal domain-containing protein</fullName>
    </recommendedName>
</protein>
<organism evidence="2 3">
    <name type="scientific">Bordetella genomosp. 12</name>
    <dbReference type="NCBI Taxonomy" id="463035"/>
    <lineage>
        <taxon>Bacteria</taxon>
        <taxon>Pseudomonadati</taxon>
        <taxon>Pseudomonadota</taxon>
        <taxon>Betaproteobacteria</taxon>
        <taxon>Burkholderiales</taxon>
        <taxon>Alcaligenaceae</taxon>
        <taxon>Bordetella</taxon>
    </lineage>
</organism>
<evidence type="ECO:0008006" key="4">
    <source>
        <dbReference type="Google" id="ProtNLM"/>
    </source>
</evidence>
<evidence type="ECO:0000313" key="3">
    <source>
        <dbReference type="Proteomes" id="UP000216429"/>
    </source>
</evidence>
<feature type="signal peptide" evidence="1">
    <location>
        <begin position="1"/>
        <end position="29"/>
    </location>
</feature>
<comment type="caution">
    <text evidence="2">The sequence shown here is derived from an EMBL/GenBank/DDBJ whole genome shotgun (WGS) entry which is preliminary data.</text>
</comment>
<dbReference type="AlphaFoldDB" id="A0A261VEN2"/>
<dbReference type="OrthoDB" id="8666735at2"/>
<gene>
    <name evidence="2" type="ORF">CAL22_15075</name>
</gene>
<name>A0A261VEN2_9BORD</name>
<evidence type="ECO:0000256" key="1">
    <source>
        <dbReference type="SAM" id="SignalP"/>
    </source>
</evidence>
<sequence length="151" mass="16472">MKRCEQATEDPTMRALWIAAAALASTAQAQTPAEPGGQTTFEQIITAAGATNGAARLCGASDPDLRQHESNWQVNLKRYAQEYRYDTTALNTRFAQGQETGRQMMEQMRQASVDGCAGVLGSFQRERAIGYSEMKQAIAEVTDGLPRTPAR</sequence>
<evidence type="ECO:0000313" key="2">
    <source>
        <dbReference type="EMBL" id="OZI72297.1"/>
    </source>
</evidence>
<dbReference type="Proteomes" id="UP000216429">
    <property type="component" value="Unassembled WGS sequence"/>
</dbReference>
<proteinExistence type="predicted"/>
<accession>A0A261VEN2</accession>
<dbReference type="EMBL" id="NEVU01000003">
    <property type="protein sequence ID" value="OZI72297.1"/>
    <property type="molecule type" value="Genomic_DNA"/>
</dbReference>